<dbReference type="EMBL" id="GBRH01177649">
    <property type="protein sequence ID" value="JAE20247.1"/>
    <property type="molecule type" value="Transcribed_RNA"/>
</dbReference>
<dbReference type="AlphaFoldDB" id="A0A0A9UGS9"/>
<reference evidence="1" key="1">
    <citation type="submission" date="2014-09" db="EMBL/GenBank/DDBJ databases">
        <authorList>
            <person name="Magalhaes I.L.F."/>
            <person name="Oliveira U."/>
            <person name="Santos F.R."/>
            <person name="Vidigal T.H.D.A."/>
            <person name="Brescovit A.D."/>
            <person name="Santos A.J."/>
        </authorList>
    </citation>
    <scope>NUCLEOTIDE SEQUENCE</scope>
    <source>
        <tissue evidence="1">Shoot tissue taken approximately 20 cm above the soil surface</tissue>
    </source>
</reference>
<sequence>MLKKINMDRTIVLYFCHSQGSLGSNSKASLNKGEIYRTTII</sequence>
<proteinExistence type="predicted"/>
<organism evidence="1">
    <name type="scientific">Arundo donax</name>
    <name type="common">Giant reed</name>
    <name type="synonym">Donax arundinaceus</name>
    <dbReference type="NCBI Taxonomy" id="35708"/>
    <lineage>
        <taxon>Eukaryota</taxon>
        <taxon>Viridiplantae</taxon>
        <taxon>Streptophyta</taxon>
        <taxon>Embryophyta</taxon>
        <taxon>Tracheophyta</taxon>
        <taxon>Spermatophyta</taxon>
        <taxon>Magnoliopsida</taxon>
        <taxon>Liliopsida</taxon>
        <taxon>Poales</taxon>
        <taxon>Poaceae</taxon>
        <taxon>PACMAD clade</taxon>
        <taxon>Arundinoideae</taxon>
        <taxon>Arundineae</taxon>
        <taxon>Arundo</taxon>
    </lineage>
</organism>
<protein>
    <submittedName>
        <fullName evidence="1">Uncharacterized protein</fullName>
    </submittedName>
</protein>
<accession>A0A0A9UGS9</accession>
<reference evidence="1" key="2">
    <citation type="journal article" date="2015" name="Data Brief">
        <title>Shoot transcriptome of the giant reed, Arundo donax.</title>
        <authorList>
            <person name="Barrero R.A."/>
            <person name="Guerrero F.D."/>
            <person name="Moolhuijzen P."/>
            <person name="Goolsby J.A."/>
            <person name="Tidwell J."/>
            <person name="Bellgard S.E."/>
            <person name="Bellgard M.I."/>
        </authorList>
    </citation>
    <scope>NUCLEOTIDE SEQUENCE</scope>
    <source>
        <tissue evidence="1">Shoot tissue taken approximately 20 cm above the soil surface</tissue>
    </source>
</reference>
<name>A0A0A9UGS9_ARUDO</name>
<evidence type="ECO:0000313" key="1">
    <source>
        <dbReference type="EMBL" id="JAE20247.1"/>
    </source>
</evidence>